<keyword evidence="5" id="KW-0698">rRNA processing</keyword>
<name>A0A1I4MFV7_9RHOB</name>
<protein>
    <recommendedName>
        <fullName evidence="5">Ribosomal RNA large subunit methyltransferase H</fullName>
        <ecNumber evidence="5">2.1.1.177</ecNumber>
    </recommendedName>
    <alternativeName>
        <fullName evidence="5">23S rRNA (pseudouridine1915-N3)-methyltransferase</fullName>
    </alternativeName>
    <alternativeName>
        <fullName evidence="5">23S rRNA m3Psi1915 methyltransferase</fullName>
    </alternativeName>
    <alternativeName>
        <fullName evidence="5">rRNA (pseudouridine-N3-)-methyltransferase RlmH</fullName>
    </alternativeName>
</protein>
<sequence>MALKVHICAVGRLRSGPERELLDDYLTRFDRTGRALGLGPVAVHEVEDRKGGGMSAEAGLLSGVIPRGAVICALDERGKLMSSPDFANMLAGWRDEGRGDLAFVIGGADGIDPALRAQADAKLSFGKMVWPHMLARVMLGEQLYRAASILAGAPYHRV</sequence>
<evidence type="ECO:0000313" key="6">
    <source>
        <dbReference type="EMBL" id="SFM01913.1"/>
    </source>
</evidence>
<organism evidence="6 7">
    <name type="scientific">Shimia aestuarii</name>
    <dbReference type="NCBI Taxonomy" id="254406"/>
    <lineage>
        <taxon>Bacteria</taxon>
        <taxon>Pseudomonadati</taxon>
        <taxon>Pseudomonadota</taxon>
        <taxon>Alphaproteobacteria</taxon>
        <taxon>Rhodobacterales</taxon>
        <taxon>Roseobacteraceae</taxon>
    </lineage>
</organism>
<keyword evidence="1 5" id="KW-0489">Methyltransferase</keyword>
<dbReference type="GO" id="GO:0070038">
    <property type="term" value="F:rRNA (pseudouridine-N3-)-methyltransferase activity"/>
    <property type="evidence" value="ECO:0007669"/>
    <property type="project" value="UniProtKB-UniRule"/>
</dbReference>
<keyword evidence="7" id="KW-1185">Reference proteome</keyword>
<dbReference type="EMBL" id="FOTQ01000003">
    <property type="protein sequence ID" value="SFM01913.1"/>
    <property type="molecule type" value="Genomic_DNA"/>
</dbReference>
<proteinExistence type="inferred from homology"/>
<dbReference type="HAMAP" id="MF_00658">
    <property type="entry name" value="23SrRNA_methyltr_H"/>
    <property type="match status" value="1"/>
</dbReference>
<dbReference type="Proteomes" id="UP000199144">
    <property type="component" value="Unassembled WGS sequence"/>
</dbReference>
<comment type="subunit">
    <text evidence="5">Homodimer.</text>
</comment>
<dbReference type="EC" id="2.1.1.177" evidence="5"/>
<dbReference type="PIRSF" id="PIRSF004505">
    <property type="entry name" value="MT_bac"/>
    <property type="match status" value="1"/>
</dbReference>
<gene>
    <name evidence="5" type="primary">rlmH</name>
    <name evidence="6" type="ORF">SAMN04488042_10351</name>
</gene>
<evidence type="ECO:0000256" key="1">
    <source>
        <dbReference type="ARBA" id="ARBA00022603"/>
    </source>
</evidence>
<dbReference type="PANTHER" id="PTHR33603">
    <property type="entry name" value="METHYLTRANSFERASE"/>
    <property type="match status" value="1"/>
</dbReference>
<dbReference type="SUPFAM" id="SSF75217">
    <property type="entry name" value="alpha/beta knot"/>
    <property type="match status" value="1"/>
</dbReference>
<comment type="similarity">
    <text evidence="4 5">Belongs to the RNA methyltransferase RlmH family.</text>
</comment>
<dbReference type="NCBIfam" id="NF000988">
    <property type="entry name" value="PRK00103.2-2"/>
    <property type="match status" value="1"/>
</dbReference>
<dbReference type="InterPro" id="IPR003742">
    <property type="entry name" value="RlmH-like"/>
</dbReference>
<dbReference type="Pfam" id="PF02590">
    <property type="entry name" value="SPOUT_MTase"/>
    <property type="match status" value="1"/>
</dbReference>
<evidence type="ECO:0000256" key="2">
    <source>
        <dbReference type="ARBA" id="ARBA00022679"/>
    </source>
</evidence>
<feature type="binding site" evidence="5">
    <location>
        <position position="106"/>
    </location>
    <ligand>
        <name>S-adenosyl-L-methionine</name>
        <dbReference type="ChEBI" id="CHEBI:59789"/>
    </ligand>
</feature>
<dbReference type="NCBIfam" id="NF000989">
    <property type="entry name" value="PRK00103.2-3"/>
    <property type="match status" value="1"/>
</dbReference>
<dbReference type="Gene3D" id="3.40.1280.10">
    <property type="match status" value="1"/>
</dbReference>
<keyword evidence="2 5" id="KW-0808">Transferase</keyword>
<keyword evidence="5" id="KW-0963">Cytoplasm</keyword>
<evidence type="ECO:0000256" key="3">
    <source>
        <dbReference type="ARBA" id="ARBA00022691"/>
    </source>
</evidence>
<dbReference type="AlphaFoldDB" id="A0A1I4MFV7"/>
<evidence type="ECO:0000256" key="5">
    <source>
        <dbReference type="HAMAP-Rule" id="MF_00658"/>
    </source>
</evidence>
<comment type="catalytic activity">
    <reaction evidence="5">
        <text>pseudouridine(1915) in 23S rRNA + S-adenosyl-L-methionine = N(3)-methylpseudouridine(1915) in 23S rRNA + S-adenosyl-L-homocysteine + H(+)</text>
        <dbReference type="Rhea" id="RHEA:42752"/>
        <dbReference type="Rhea" id="RHEA-COMP:10221"/>
        <dbReference type="Rhea" id="RHEA-COMP:10222"/>
        <dbReference type="ChEBI" id="CHEBI:15378"/>
        <dbReference type="ChEBI" id="CHEBI:57856"/>
        <dbReference type="ChEBI" id="CHEBI:59789"/>
        <dbReference type="ChEBI" id="CHEBI:65314"/>
        <dbReference type="ChEBI" id="CHEBI:74486"/>
        <dbReference type="EC" id="2.1.1.177"/>
    </reaction>
</comment>
<comment type="function">
    <text evidence="5">Specifically methylates the pseudouridine at position 1915 (m3Psi1915) in 23S rRNA.</text>
</comment>
<evidence type="ECO:0000256" key="4">
    <source>
        <dbReference type="ARBA" id="ARBA00038303"/>
    </source>
</evidence>
<dbReference type="PANTHER" id="PTHR33603:SF1">
    <property type="entry name" value="RIBOSOMAL RNA LARGE SUBUNIT METHYLTRANSFERASE H"/>
    <property type="match status" value="1"/>
</dbReference>
<evidence type="ECO:0000313" key="7">
    <source>
        <dbReference type="Proteomes" id="UP000199144"/>
    </source>
</evidence>
<dbReference type="InterPro" id="IPR029028">
    <property type="entry name" value="Alpha/beta_knot_MTases"/>
</dbReference>
<keyword evidence="3 5" id="KW-0949">S-adenosyl-L-methionine</keyword>
<accession>A0A1I4MFV7</accession>
<feature type="binding site" evidence="5">
    <location>
        <position position="74"/>
    </location>
    <ligand>
        <name>S-adenosyl-L-methionine</name>
        <dbReference type="ChEBI" id="CHEBI:59789"/>
    </ligand>
</feature>
<feature type="binding site" evidence="5">
    <location>
        <begin position="125"/>
        <end position="130"/>
    </location>
    <ligand>
        <name>S-adenosyl-L-methionine</name>
        <dbReference type="ChEBI" id="CHEBI:59789"/>
    </ligand>
</feature>
<reference evidence="6 7" key="1">
    <citation type="submission" date="2016-10" db="EMBL/GenBank/DDBJ databases">
        <authorList>
            <person name="de Groot N.N."/>
        </authorList>
    </citation>
    <scope>NUCLEOTIDE SEQUENCE [LARGE SCALE GENOMIC DNA]</scope>
    <source>
        <strain evidence="6 7">DSM 15283</strain>
    </source>
</reference>
<comment type="subcellular location">
    <subcellularLocation>
        <location evidence="5">Cytoplasm</location>
    </subcellularLocation>
</comment>
<dbReference type="STRING" id="254406.SAMN04488042_10351"/>
<dbReference type="CDD" id="cd18081">
    <property type="entry name" value="RlmH-like"/>
    <property type="match status" value="1"/>
</dbReference>
<dbReference type="GO" id="GO:0005737">
    <property type="term" value="C:cytoplasm"/>
    <property type="evidence" value="ECO:0007669"/>
    <property type="project" value="UniProtKB-SubCell"/>
</dbReference>
<dbReference type="InterPro" id="IPR029026">
    <property type="entry name" value="tRNA_m1G_MTases_N"/>
</dbReference>